<dbReference type="Proteomes" id="UP000800038">
    <property type="component" value="Unassembled WGS sequence"/>
</dbReference>
<protein>
    <submittedName>
        <fullName evidence="1">Uncharacterized protein</fullName>
    </submittedName>
</protein>
<reference evidence="1" key="1">
    <citation type="journal article" date="2020" name="Stud. Mycol.">
        <title>101 Dothideomycetes genomes: a test case for predicting lifestyles and emergence of pathogens.</title>
        <authorList>
            <person name="Haridas S."/>
            <person name="Albert R."/>
            <person name="Binder M."/>
            <person name="Bloem J."/>
            <person name="Labutti K."/>
            <person name="Salamov A."/>
            <person name="Andreopoulos B."/>
            <person name="Baker S."/>
            <person name="Barry K."/>
            <person name="Bills G."/>
            <person name="Bluhm B."/>
            <person name="Cannon C."/>
            <person name="Castanera R."/>
            <person name="Culley D."/>
            <person name="Daum C."/>
            <person name="Ezra D."/>
            <person name="Gonzalez J."/>
            <person name="Henrissat B."/>
            <person name="Kuo A."/>
            <person name="Liang C."/>
            <person name="Lipzen A."/>
            <person name="Lutzoni F."/>
            <person name="Magnuson J."/>
            <person name="Mondo S."/>
            <person name="Nolan M."/>
            <person name="Ohm R."/>
            <person name="Pangilinan J."/>
            <person name="Park H.-J."/>
            <person name="Ramirez L."/>
            <person name="Alfaro M."/>
            <person name="Sun H."/>
            <person name="Tritt A."/>
            <person name="Yoshinaga Y."/>
            <person name="Zwiers L.-H."/>
            <person name="Turgeon B."/>
            <person name="Goodwin S."/>
            <person name="Spatafora J."/>
            <person name="Crous P."/>
            <person name="Grigoriev I."/>
        </authorList>
    </citation>
    <scope>NUCLEOTIDE SEQUENCE</scope>
    <source>
        <strain evidence="1">CBS 161.51</strain>
    </source>
</reference>
<sequence>MATKRIPTVVVEKAPRMKTMLSVSKLLFTPAKSSRIEAKGIAALRLPTPYAKLETTIHSFDGTFAYTSTRATKSAGNCVSIDADGNALIATEYFFGPSKDPMLERLGVEDQDSPKMDVTDLQLPFSRWPHTCLDI</sequence>
<name>A0A6A5SVE5_9PLEO</name>
<dbReference type="AlphaFoldDB" id="A0A6A5SVE5"/>
<evidence type="ECO:0000313" key="1">
    <source>
        <dbReference type="EMBL" id="KAF1943694.1"/>
    </source>
</evidence>
<organism evidence="1 2">
    <name type="scientific">Clathrospora elynae</name>
    <dbReference type="NCBI Taxonomy" id="706981"/>
    <lineage>
        <taxon>Eukaryota</taxon>
        <taxon>Fungi</taxon>
        <taxon>Dikarya</taxon>
        <taxon>Ascomycota</taxon>
        <taxon>Pezizomycotina</taxon>
        <taxon>Dothideomycetes</taxon>
        <taxon>Pleosporomycetidae</taxon>
        <taxon>Pleosporales</taxon>
        <taxon>Diademaceae</taxon>
        <taxon>Clathrospora</taxon>
    </lineage>
</organism>
<dbReference type="OrthoDB" id="5325862at2759"/>
<keyword evidence="2" id="KW-1185">Reference proteome</keyword>
<evidence type="ECO:0000313" key="2">
    <source>
        <dbReference type="Proteomes" id="UP000800038"/>
    </source>
</evidence>
<accession>A0A6A5SVE5</accession>
<proteinExistence type="predicted"/>
<dbReference type="EMBL" id="ML976023">
    <property type="protein sequence ID" value="KAF1943694.1"/>
    <property type="molecule type" value="Genomic_DNA"/>
</dbReference>
<gene>
    <name evidence="1" type="ORF">EJ02DRAFT_126732</name>
</gene>